<evidence type="ECO:0000259" key="1">
    <source>
        <dbReference type="Pfam" id="PF04248"/>
    </source>
</evidence>
<organism evidence="2 3">
    <name type="scientific">Cenarchaeum symbiosum (strain A)</name>
    <dbReference type="NCBI Taxonomy" id="414004"/>
    <lineage>
        <taxon>Archaea</taxon>
        <taxon>Nitrososphaerota</taxon>
        <taxon>Candidatus Cenarchaeales</taxon>
        <taxon>Candidatus Cenarchaeaceae</taxon>
        <taxon>Candidatus Cenarchaeum</taxon>
    </lineage>
</organism>
<dbReference type="PANTHER" id="PTHR34310:SF5">
    <property type="entry name" value="DUF427 DOMAIN PROTEIN (AFU_ORTHOLOGUE AFUA_3G02220)"/>
    <property type="match status" value="1"/>
</dbReference>
<dbReference type="PANTHER" id="PTHR34310">
    <property type="entry name" value="DUF427 DOMAIN PROTEIN (AFU_ORTHOLOGUE AFUA_3G02220)"/>
    <property type="match status" value="1"/>
</dbReference>
<dbReference type="PATRIC" id="fig|414004.10.peg.826"/>
<dbReference type="Pfam" id="PF04248">
    <property type="entry name" value="NTP_transf_9"/>
    <property type="match status" value="1"/>
</dbReference>
<dbReference type="HOGENOM" id="CLU_126578_1_1_2"/>
<sequence>MEIVLLEHHRIQIMKAVWNGVVLAESDDTVVIEGNHYFPADSVKKEFLVESGFTSFCGWKGTASYYSVTANGKTNSDCAWYYPEPNDAAAKIRGHVAFWKGVEMED</sequence>
<dbReference type="STRING" id="414004.CENSYa_0895"/>
<keyword evidence="3" id="KW-1185">Reference proteome</keyword>
<dbReference type="EMBL" id="DP000238">
    <property type="protein sequence ID" value="ABK77527.1"/>
    <property type="molecule type" value="Genomic_DNA"/>
</dbReference>
<dbReference type="EnsemblBacteria" id="ABK77527">
    <property type="protein sequence ID" value="ABK77527"/>
    <property type="gene ID" value="CENSYa_0895"/>
</dbReference>
<protein>
    <submittedName>
        <fullName evidence="2">Uncharacterized protein conserved in bacteria</fullName>
    </submittedName>
</protein>
<accession>A0RW10</accession>
<proteinExistence type="predicted"/>
<dbReference type="KEGG" id="csy:CENSYa_0895"/>
<evidence type="ECO:0000313" key="3">
    <source>
        <dbReference type="Proteomes" id="UP000000758"/>
    </source>
</evidence>
<evidence type="ECO:0000313" key="2">
    <source>
        <dbReference type="EMBL" id="ABK77527.1"/>
    </source>
</evidence>
<dbReference type="Proteomes" id="UP000000758">
    <property type="component" value="Chromosome"/>
</dbReference>
<gene>
    <name evidence="2" type="ordered locus">CENSYa_0895</name>
</gene>
<dbReference type="InterPro" id="IPR038694">
    <property type="entry name" value="DUF427_sf"/>
</dbReference>
<dbReference type="Gene3D" id="2.170.150.40">
    <property type="entry name" value="Domain of unknown function (DUF427)"/>
    <property type="match status" value="1"/>
</dbReference>
<dbReference type="InterPro" id="IPR007361">
    <property type="entry name" value="DUF427"/>
</dbReference>
<feature type="domain" description="DUF427" evidence="1">
    <location>
        <begin position="14"/>
        <end position="100"/>
    </location>
</feature>
<dbReference type="AlphaFoldDB" id="A0RW10"/>
<name>A0RW10_CENSY</name>
<reference evidence="2 3" key="1">
    <citation type="journal article" date="2006" name="Proc. Natl. Acad. Sci. U.S.A.">
        <title>Genomic analysis of the uncultivated marine crenarchaeote Cenarchaeum symbiosum.</title>
        <authorList>
            <person name="Hallam S.J."/>
            <person name="Konstantinidis K.T."/>
            <person name="Putnam N."/>
            <person name="Schleper C."/>
            <person name="Watanabe Y."/>
            <person name="Sugahara J."/>
            <person name="Preston C."/>
            <person name="de la Torre J."/>
            <person name="Richardson P.M."/>
            <person name="DeLong E.F."/>
        </authorList>
    </citation>
    <scope>NUCLEOTIDE SEQUENCE [LARGE SCALE GENOMIC DNA]</scope>
    <source>
        <strain evidence="3">A</strain>
    </source>
</reference>